<gene>
    <name evidence="4" type="primary">msrA</name>
    <name evidence="7" type="ORF">J121_1421</name>
</gene>
<dbReference type="Proteomes" id="UP000037446">
    <property type="component" value="Unassembled WGS sequence"/>
</dbReference>
<reference evidence="7" key="1">
    <citation type="submission" date="2015-02" db="EMBL/GenBank/DDBJ databases">
        <authorList>
            <person name="Chooi Y.-H."/>
        </authorList>
    </citation>
    <scope>NUCLEOTIDE SEQUENCE [LARGE SCALE GENOMIC DNA]</scope>
    <source>
        <strain evidence="7">LAMA 915</strain>
    </source>
</reference>
<dbReference type="Gene3D" id="3.30.1060.10">
    <property type="entry name" value="Peptide methionine sulphoxide reductase MsrA"/>
    <property type="match status" value="1"/>
</dbReference>
<evidence type="ECO:0000256" key="2">
    <source>
        <dbReference type="ARBA" id="ARBA00047806"/>
    </source>
</evidence>
<dbReference type="NCBIfam" id="TIGR00401">
    <property type="entry name" value="msrA"/>
    <property type="match status" value="1"/>
</dbReference>
<dbReference type="GO" id="GO:0008113">
    <property type="term" value="F:peptide-methionine (S)-S-oxide reductase activity"/>
    <property type="evidence" value="ECO:0007669"/>
    <property type="project" value="UniProtKB-UniRule"/>
</dbReference>
<evidence type="ECO:0000256" key="1">
    <source>
        <dbReference type="ARBA" id="ARBA00023002"/>
    </source>
</evidence>
<dbReference type="HAMAP" id="MF_01401">
    <property type="entry name" value="MsrA"/>
    <property type="match status" value="1"/>
</dbReference>
<dbReference type="GO" id="GO:0033744">
    <property type="term" value="F:L-methionine:thioredoxin-disulfide S-oxidoreductase activity"/>
    <property type="evidence" value="ECO:0007669"/>
    <property type="project" value="RHEA"/>
</dbReference>
<dbReference type="RefSeq" id="WP_050601559.1">
    <property type="nucleotide sequence ID" value="NZ_JYNE01000028.1"/>
</dbReference>
<evidence type="ECO:0000256" key="5">
    <source>
        <dbReference type="SAM" id="SignalP"/>
    </source>
</evidence>
<dbReference type="PANTHER" id="PTHR43774:SF1">
    <property type="entry name" value="PEPTIDE METHIONINE SULFOXIDE REDUCTASE MSRA 2"/>
    <property type="match status" value="1"/>
</dbReference>
<dbReference type="PATRIC" id="fig|1306953.7.peg.1462"/>
<dbReference type="InterPro" id="IPR002569">
    <property type="entry name" value="Met_Sox_Rdtase_MsrA_dom"/>
</dbReference>
<keyword evidence="5" id="KW-0732">Signal</keyword>
<feature type="chain" id="PRO_5005554256" description="Peptide methionine sulfoxide reductase MsrA" evidence="5">
    <location>
        <begin position="26"/>
        <end position="226"/>
    </location>
</feature>
<feature type="active site" evidence="4">
    <location>
        <position position="54"/>
    </location>
</feature>
<comment type="catalytic activity">
    <reaction evidence="2 4">
        <text>L-methionyl-[protein] + [thioredoxin]-disulfide + H2O = L-methionyl-(S)-S-oxide-[protein] + [thioredoxin]-dithiol</text>
        <dbReference type="Rhea" id="RHEA:14217"/>
        <dbReference type="Rhea" id="RHEA-COMP:10698"/>
        <dbReference type="Rhea" id="RHEA-COMP:10700"/>
        <dbReference type="Rhea" id="RHEA-COMP:12313"/>
        <dbReference type="Rhea" id="RHEA-COMP:12315"/>
        <dbReference type="ChEBI" id="CHEBI:15377"/>
        <dbReference type="ChEBI" id="CHEBI:16044"/>
        <dbReference type="ChEBI" id="CHEBI:29950"/>
        <dbReference type="ChEBI" id="CHEBI:44120"/>
        <dbReference type="ChEBI" id="CHEBI:50058"/>
        <dbReference type="EC" id="1.8.4.11"/>
    </reaction>
</comment>
<evidence type="ECO:0000256" key="3">
    <source>
        <dbReference type="ARBA" id="ARBA00048782"/>
    </source>
</evidence>
<dbReference type="Pfam" id="PF01625">
    <property type="entry name" value="PMSR"/>
    <property type="match status" value="1"/>
</dbReference>
<organism evidence="7 8">
    <name type="scientific">Qipengyuania citrea LAMA 915</name>
    <dbReference type="NCBI Taxonomy" id="1306953"/>
    <lineage>
        <taxon>Bacteria</taxon>
        <taxon>Pseudomonadati</taxon>
        <taxon>Pseudomonadota</taxon>
        <taxon>Alphaproteobacteria</taxon>
        <taxon>Sphingomonadales</taxon>
        <taxon>Erythrobacteraceae</taxon>
        <taxon>Qipengyuania</taxon>
    </lineage>
</organism>
<comment type="similarity">
    <text evidence="4">Belongs to the MsrA Met sulfoxide reductase family.</text>
</comment>
<comment type="catalytic activity">
    <reaction evidence="3 4">
        <text>[thioredoxin]-disulfide + L-methionine + H2O = L-methionine (S)-S-oxide + [thioredoxin]-dithiol</text>
        <dbReference type="Rhea" id="RHEA:19993"/>
        <dbReference type="Rhea" id="RHEA-COMP:10698"/>
        <dbReference type="Rhea" id="RHEA-COMP:10700"/>
        <dbReference type="ChEBI" id="CHEBI:15377"/>
        <dbReference type="ChEBI" id="CHEBI:29950"/>
        <dbReference type="ChEBI" id="CHEBI:50058"/>
        <dbReference type="ChEBI" id="CHEBI:57844"/>
        <dbReference type="ChEBI" id="CHEBI:58772"/>
        <dbReference type="EC" id="1.8.4.11"/>
    </reaction>
</comment>
<dbReference type="InterPro" id="IPR036509">
    <property type="entry name" value="Met_Sox_Rdtase_MsrA_sf"/>
</dbReference>
<dbReference type="STRING" id="1306953.J121_1421"/>
<protein>
    <recommendedName>
        <fullName evidence="4">Peptide methionine sulfoxide reductase MsrA</fullName>
        <shortName evidence="4">Protein-methionine-S-oxide reductase</shortName>
        <ecNumber evidence="4">1.8.4.11</ecNumber>
    </recommendedName>
    <alternativeName>
        <fullName evidence="4">Peptide-methionine (S)-S-oxide reductase</fullName>
        <shortName evidence="4">Peptide Met(O) reductase</shortName>
    </alternativeName>
</protein>
<evidence type="ECO:0000259" key="6">
    <source>
        <dbReference type="Pfam" id="PF01625"/>
    </source>
</evidence>
<comment type="caution">
    <text evidence="7">The sequence shown here is derived from an EMBL/GenBank/DDBJ whole genome shotgun (WGS) entry which is preliminary data.</text>
</comment>
<feature type="signal peptide" evidence="5">
    <location>
        <begin position="1"/>
        <end position="25"/>
    </location>
</feature>
<feature type="domain" description="Peptide methionine sulphoxide reductase MsrA" evidence="6">
    <location>
        <begin position="47"/>
        <end position="199"/>
    </location>
</feature>
<comment type="function">
    <text evidence="4">Has an important function as a repair enzyme for proteins that have been inactivated by oxidation. Catalyzes the reversible oxidation-reduction of methionine sulfoxide in proteins to methionine.</text>
</comment>
<dbReference type="AlphaFoldDB" id="A0A0L1KA31"/>
<evidence type="ECO:0000256" key="4">
    <source>
        <dbReference type="HAMAP-Rule" id="MF_01401"/>
    </source>
</evidence>
<accession>A0A0L1KA31</accession>
<evidence type="ECO:0000313" key="8">
    <source>
        <dbReference type="Proteomes" id="UP000037446"/>
    </source>
</evidence>
<proteinExistence type="inferred from homology"/>
<sequence length="226" mass="24878">MRWRHAIAAAALALGASACQQPLLAAEKAVEAPAAKRAAKEGSGLKTAIFAGGCFWGVEGVFSHVRGVTSAVSGYHGGTERQAHYKLVSSGITDHAEAVRVTYDPKVIRYDQLLRIFFSVVTDPTQLDRQGPDVGAHYRSAIVPLSAEQNAVAKAYLAQLRSVDLWDKPIVTRIERAQAFYPAETYHQDFMLKNPRHRYIVRWDAPKVKALKALYPGAYSARFQPD</sequence>
<dbReference type="PROSITE" id="PS51257">
    <property type="entry name" value="PROKAR_LIPOPROTEIN"/>
    <property type="match status" value="1"/>
</dbReference>
<dbReference type="SUPFAM" id="SSF55068">
    <property type="entry name" value="Peptide methionine sulfoxide reductase"/>
    <property type="match status" value="1"/>
</dbReference>
<dbReference type="EC" id="1.8.4.11" evidence="4"/>
<name>A0A0L1KA31_9SPHN</name>
<dbReference type="EMBL" id="JYNE01000028">
    <property type="protein sequence ID" value="KNH00798.1"/>
    <property type="molecule type" value="Genomic_DNA"/>
</dbReference>
<dbReference type="PANTHER" id="PTHR43774">
    <property type="entry name" value="PEPTIDE METHIONINE SULFOXIDE REDUCTASE"/>
    <property type="match status" value="1"/>
</dbReference>
<keyword evidence="1 4" id="KW-0560">Oxidoreductase</keyword>
<evidence type="ECO:0000313" key="7">
    <source>
        <dbReference type="EMBL" id="KNH00798.1"/>
    </source>
</evidence>